<evidence type="ECO:0000256" key="3">
    <source>
        <dbReference type="ARBA" id="ARBA00022692"/>
    </source>
</evidence>
<evidence type="ECO:0000256" key="13">
    <source>
        <dbReference type="SAM" id="MobiDB-lite"/>
    </source>
</evidence>
<comment type="function">
    <text evidence="11">Mediates the reversible addition of palmitate to target proteins, thereby regulating their membrane association and biological function.</text>
</comment>
<organism evidence="15 16">
    <name type="scientific">Cryptococcus tetragattii IND107</name>
    <dbReference type="NCBI Taxonomy" id="1296105"/>
    <lineage>
        <taxon>Eukaryota</taxon>
        <taxon>Fungi</taxon>
        <taxon>Dikarya</taxon>
        <taxon>Basidiomycota</taxon>
        <taxon>Agaricomycotina</taxon>
        <taxon>Tremellomycetes</taxon>
        <taxon>Tremellales</taxon>
        <taxon>Cryptococcaceae</taxon>
        <taxon>Cryptococcus</taxon>
        <taxon>Cryptococcus gattii species complex</taxon>
    </lineage>
</organism>
<evidence type="ECO:0000256" key="7">
    <source>
        <dbReference type="ARBA" id="ARBA00023139"/>
    </source>
</evidence>
<dbReference type="Pfam" id="PF01529">
    <property type="entry name" value="DHHC"/>
    <property type="match status" value="1"/>
</dbReference>
<keyword evidence="3 11" id="KW-0812">Transmembrane</keyword>
<keyword evidence="9 11" id="KW-0012">Acyltransferase</keyword>
<evidence type="ECO:0000256" key="9">
    <source>
        <dbReference type="ARBA" id="ARBA00023315"/>
    </source>
</evidence>
<feature type="region of interest" description="Disordered" evidence="13">
    <location>
        <begin position="280"/>
        <end position="390"/>
    </location>
</feature>
<evidence type="ECO:0000256" key="8">
    <source>
        <dbReference type="ARBA" id="ARBA00023288"/>
    </source>
</evidence>
<dbReference type="Proteomes" id="UP000054399">
    <property type="component" value="Unassembled WGS sequence"/>
</dbReference>
<protein>
    <recommendedName>
        <fullName evidence="11">Palmitoyltransferase PFA4</fullName>
        <ecNumber evidence="11">2.3.1.225</ecNumber>
    </recommendedName>
    <alternativeName>
        <fullName evidence="11">Protein S-acyltransferase</fullName>
        <shortName evidence="11">PAT</shortName>
    </alternativeName>
    <alternativeName>
        <fullName evidence="11">Protein fatty acyltransferase 4</fullName>
    </alternativeName>
</protein>
<feature type="transmembrane region" description="Helical" evidence="11 12">
    <location>
        <begin position="6"/>
        <end position="30"/>
    </location>
</feature>
<feature type="transmembrane region" description="Helical" evidence="11 12">
    <location>
        <begin position="143"/>
        <end position="163"/>
    </location>
</feature>
<dbReference type="GeneID" id="91988386"/>
<accession>A0ABR3C0L1</accession>
<feature type="active site" description="S-palmitoyl cysteine intermediate" evidence="11">
    <location>
        <position position="125"/>
    </location>
</feature>
<feature type="compositionally biased region" description="Basic and acidic residues" evidence="13">
    <location>
        <begin position="331"/>
        <end position="354"/>
    </location>
</feature>
<evidence type="ECO:0000256" key="4">
    <source>
        <dbReference type="ARBA" id="ARBA00022824"/>
    </source>
</evidence>
<name>A0ABR3C0L1_9TREE</name>
<feature type="compositionally biased region" description="Pro residues" evidence="13">
    <location>
        <begin position="286"/>
        <end position="299"/>
    </location>
</feature>
<evidence type="ECO:0000256" key="2">
    <source>
        <dbReference type="ARBA" id="ARBA00022679"/>
    </source>
</evidence>
<dbReference type="EMBL" id="ATAM02000002">
    <property type="protein sequence ID" value="KAL0254148.1"/>
    <property type="molecule type" value="Genomic_DNA"/>
</dbReference>
<reference evidence="15 16" key="2">
    <citation type="submission" date="2024-01" db="EMBL/GenBank/DDBJ databases">
        <title>Comparative genomics of Cryptococcus and Kwoniella reveals pathogenesis evolution and contrasting modes of karyotype evolution via chromosome fusion or intercentromeric recombination.</title>
        <authorList>
            <person name="Coelho M.A."/>
            <person name="David-Palma M."/>
            <person name="Shea T."/>
            <person name="Bowers K."/>
            <person name="Mcginley-Smith S."/>
            <person name="Mohammad A.W."/>
            <person name="Gnirke A."/>
            <person name="Yurkov A.M."/>
            <person name="Nowrousian M."/>
            <person name="Sun S."/>
            <person name="Cuomo C.A."/>
            <person name="Heitman J."/>
        </authorList>
    </citation>
    <scope>NUCLEOTIDE SEQUENCE [LARGE SCALE GENOMIC DNA]</scope>
    <source>
        <strain evidence="15 16">IND107</strain>
    </source>
</reference>
<feature type="region of interest" description="Disordered" evidence="13">
    <location>
        <begin position="446"/>
        <end position="471"/>
    </location>
</feature>
<keyword evidence="7 11" id="KW-0564">Palmitate</keyword>
<keyword evidence="5 11" id="KW-1133">Transmembrane helix</keyword>
<keyword evidence="6 11" id="KW-0472">Membrane</keyword>
<evidence type="ECO:0000256" key="6">
    <source>
        <dbReference type="ARBA" id="ARBA00023136"/>
    </source>
</evidence>
<evidence type="ECO:0000256" key="12">
    <source>
        <dbReference type="RuleBase" id="RU079119"/>
    </source>
</evidence>
<feature type="transmembrane region" description="Helical" evidence="11 12">
    <location>
        <begin position="175"/>
        <end position="204"/>
    </location>
</feature>
<comment type="domain">
    <text evidence="11 12">The DHHC domain is required for palmitoyltransferase activity.</text>
</comment>
<keyword evidence="16" id="KW-1185">Reference proteome</keyword>
<sequence>MATRNWSPVWVGGTVVLISFIAFSSQIFVIWPWYGREISLDLLKLLVPLNLAAFMIFWNYRLCVITSPGSVPEGWRPNIGAMEGMEVKKGTHTPRYCKTCEHYKPPRAHHCRQCKTCWLKLDHHCPWIGNCVGFYNQGHFVRFLLWVDIGTTFHLIIMVRRVLYMAEYYHQEPTLADVLFLVFNFAACVPVWLCVGMFSIYHVYLACGNSTTIEGWEKDKVATLIRRGKIKEVKYPYNLSIYKNIKSVLGPNPLLWLWPQKMQGDGLSFPVNSAAGDHRAQYFWPPQDPSRLPNPPPIPANASPFIYGNNGFNPNLRPTNALRARRSSTPRIEDENVHSHDQDRQYSSGEERDYGSNSASSSPEPYLSDYDHYGDGPMYPGERIMAPGPRVRRGSEGWEVAPGGGWNAYAATMDEEVGWDDEAGYDEAPEEGLASIPEDDDFTFISGSSGLSDTPSLTPLATPHDSPSRLSLASGSDLEMVASDGIKFHTCSELLQAASSVFAAMMRPSKSGSPLTIYFTDSYVEASPTITHFLHLLSSQSNSSLPTPTVQSFTHYETLILFLKKFQCDRALLEKLSKMMRGWLEEGCISASRIFKAGCMMGDEALCKFAVQAGNEWTWVGDSRSGSSPYPPGNKRQNFNFSSSEFDLHEDGVFGAPALDITAMPYAFFRSLPDTHKFALLRATRNVVGAMVMLDQCDWDKVAEEFEKILSRVKRCESIAIFSKIKADAIPLRGPLLKAI</sequence>
<dbReference type="RefSeq" id="XP_066616369.1">
    <property type="nucleotide sequence ID" value="XM_066756083.1"/>
</dbReference>
<comment type="catalytic activity">
    <reaction evidence="10 11 12">
        <text>L-cysteinyl-[protein] + hexadecanoyl-CoA = S-hexadecanoyl-L-cysteinyl-[protein] + CoA</text>
        <dbReference type="Rhea" id="RHEA:36683"/>
        <dbReference type="Rhea" id="RHEA-COMP:10131"/>
        <dbReference type="Rhea" id="RHEA-COMP:11032"/>
        <dbReference type="ChEBI" id="CHEBI:29950"/>
        <dbReference type="ChEBI" id="CHEBI:57287"/>
        <dbReference type="ChEBI" id="CHEBI:57379"/>
        <dbReference type="ChEBI" id="CHEBI:74151"/>
        <dbReference type="EC" id="2.3.1.225"/>
    </reaction>
</comment>
<gene>
    <name evidence="11" type="primary">PFA4</name>
    <name evidence="15" type="ORF">I308_101528</name>
</gene>
<keyword evidence="4 11" id="KW-0256">Endoplasmic reticulum</keyword>
<dbReference type="InterPro" id="IPR033682">
    <property type="entry name" value="PFA4"/>
</dbReference>
<reference evidence="16" key="1">
    <citation type="submission" date="2015-01" db="EMBL/GenBank/DDBJ databases">
        <title>The Genome Sequence of Cryptococcus gattii MMRL2647.</title>
        <authorList>
            <consortium name="The Broad Institute Genomics Platform"/>
            <person name="Cuomo C."/>
            <person name="Litvintseva A."/>
            <person name="Chen Y."/>
            <person name="Heitman J."/>
            <person name="Sun S."/>
            <person name="Springer D."/>
            <person name="Dromer F."/>
            <person name="Young S."/>
            <person name="Zeng Q."/>
            <person name="Gargeya S."/>
            <person name="Abouelleil A."/>
            <person name="Alvarado L."/>
            <person name="Chapman S.B."/>
            <person name="Gainer-Dewar J."/>
            <person name="Goldberg J."/>
            <person name="Griggs A."/>
            <person name="Gujja S."/>
            <person name="Hansen M."/>
            <person name="Howarth C."/>
            <person name="Imamovic A."/>
            <person name="Larimer J."/>
            <person name="Murphy C."/>
            <person name="Naylor J."/>
            <person name="Pearson M."/>
            <person name="Priest M."/>
            <person name="Roberts A."/>
            <person name="Saif S."/>
            <person name="Shea T."/>
            <person name="Sykes S."/>
            <person name="Wortman J."/>
            <person name="Nusbaum C."/>
            <person name="Birren B."/>
        </authorList>
    </citation>
    <scope>NUCLEOTIDE SEQUENCE [LARGE SCALE GENOMIC DNA]</scope>
    <source>
        <strain evidence="16">IND107</strain>
    </source>
</reference>
<comment type="similarity">
    <text evidence="11">Belongs to the DHHC palmitoyltransferase family. PFA4 subfamily.</text>
</comment>
<keyword evidence="8 11" id="KW-0449">Lipoprotein</keyword>
<comment type="caution">
    <text evidence="11">Lacks conserved residue(s) required for the propagation of feature annotation.</text>
</comment>
<dbReference type="InterPro" id="IPR001594">
    <property type="entry name" value="Palmitoyltrfase_DHHC"/>
</dbReference>
<dbReference type="PROSITE" id="PS50216">
    <property type="entry name" value="DHHC"/>
    <property type="match status" value="1"/>
</dbReference>
<feature type="compositionally biased region" description="Polar residues" evidence="13">
    <location>
        <begin position="446"/>
        <end position="459"/>
    </location>
</feature>
<keyword evidence="2 11" id="KW-0808">Transferase</keyword>
<dbReference type="PANTHER" id="PTHR12246">
    <property type="entry name" value="PALMITOYLTRANSFERASE ZDHHC16"/>
    <property type="match status" value="1"/>
</dbReference>
<dbReference type="EC" id="2.3.1.225" evidence="11"/>
<evidence type="ECO:0000256" key="10">
    <source>
        <dbReference type="ARBA" id="ARBA00048048"/>
    </source>
</evidence>
<feature type="domain" description="Palmitoyltransferase DHHC" evidence="14">
    <location>
        <begin position="92"/>
        <end position="218"/>
    </location>
</feature>
<evidence type="ECO:0000256" key="1">
    <source>
        <dbReference type="ARBA" id="ARBA00004141"/>
    </source>
</evidence>
<evidence type="ECO:0000256" key="5">
    <source>
        <dbReference type="ARBA" id="ARBA00022989"/>
    </source>
</evidence>
<comment type="caution">
    <text evidence="15">The sequence shown here is derived from an EMBL/GenBank/DDBJ whole genome shotgun (WGS) entry which is preliminary data.</text>
</comment>
<comment type="subcellular location">
    <subcellularLocation>
        <location evidence="11">Endoplasmic reticulum membrane</location>
        <topology evidence="11">Multi-pass membrane protein</topology>
    </subcellularLocation>
    <subcellularLocation>
        <location evidence="1">Membrane</location>
        <topology evidence="1">Multi-pass membrane protein</topology>
    </subcellularLocation>
</comment>
<proteinExistence type="inferred from homology"/>
<evidence type="ECO:0000256" key="11">
    <source>
        <dbReference type="HAMAP-Rule" id="MF_03199"/>
    </source>
</evidence>
<evidence type="ECO:0000313" key="16">
    <source>
        <dbReference type="Proteomes" id="UP000054399"/>
    </source>
</evidence>
<dbReference type="HAMAP" id="MF_03199">
    <property type="entry name" value="DHHC_PAT_PFA4"/>
    <property type="match status" value="1"/>
</dbReference>
<evidence type="ECO:0000259" key="14">
    <source>
        <dbReference type="Pfam" id="PF01529"/>
    </source>
</evidence>
<dbReference type="InterPro" id="IPR039859">
    <property type="entry name" value="PFA4/ZDH16/20/ERF2-like"/>
</dbReference>
<evidence type="ECO:0000313" key="15">
    <source>
        <dbReference type="EMBL" id="KAL0254148.1"/>
    </source>
</evidence>